<dbReference type="Proteomes" id="UP001187192">
    <property type="component" value="Unassembled WGS sequence"/>
</dbReference>
<name>A0AA88CZS3_FICCA</name>
<dbReference type="EMBL" id="BTGU01002260">
    <property type="protein sequence ID" value="GMN36057.1"/>
    <property type="molecule type" value="Genomic_DNA"/>
</dbReference>
<evidence type="ECO:0000256" key="1">
    <source>
        <dbReference type="SAM" id="MobiDB-lite"/>
    </source>
</evidence>
<evidence type="ECO:0000313" key="3">
    <source>
        <dbReference type="Proteomes" id="UP001187192"/>
    </source>
</evidence>
<feature type="region of interest" description="Disordered" evidence="1">
    <location>
        <begin position="1"/>
        <end position="50"/>
    </location>
</feature>
<reference evidence="2" key="1">
    <citation type="submission" date="2023-07" db="EMBL/GenBank/DDBJ databases">
        <title>draft genome sequence of fig (Ficus carica).</title>
        <authorList>
            <person name="Takahashi T."/>
            <person name="Nishimura K."/>
        </authorList>
    </citation>
    <scope>NUCLEOTIDE SEQUENCE</scope>
</reference>
<proteinExistence type="predicted"/>
<feature type="region of interest" description="Disordered" evidence="1">
    <location>
        <begin position="275"/>
        <end position="313"/>
    </location>
</feature>
<protein>
    <submittedName>
        <fullName evidence="2">Uncharacterized protein</fullName>
    </submittedName>
</protein>
<accession>A0AA88CZS3</accession>
<gene>
    <name evidence="2" type="ORF">TIFTF001_042353</name>
</gene>
<sequence>MARGRGSLASSPRPAQRRRYLEPSETESENDSETVSRTPPRPNDNMPPQSLALITPVLDAPPPTFHLKLDKMNFKCKTTTKCLLSNAVEVVMKALRDYPRVLITHENDDTQIADGLVQIVNDLDRCRTFPWEDLLPFECIPALTPKFATVQKDVIEPVPRICHWKTNFKKKKAPTLEDVLQRVGDTKDIRSILTPTLKEQETTYMRSFVPDDDESDAIIDQWTMILENELSSIFWENVWYADLESRRNFLRLHVSTEKVQREDLTEVENIQHENVRCEESRPQHASSPMGRSRSMPFHSPLADESMRPQASHLVDDPRVLNKLKALEEKIKKKLIGR</sequence>
<comment type="caution">
    <text evidence="2">The sequence shown here is derived from an EMBL/GenBank/DDBJ whole genome shotgun (WGS) entry which is preliminary data.</text>
</comment>
<dbReference type="AlphaFoldDB" id="A0AA88CZS3"/>
<evidence type="ECO:0000313" key="2">
    <source>
        <dbReference type="EMBL" id="GMN36057.1"/>
    </source>
</evidence>
<keyword evidence="3" id="KW-1185">Reference proteome</keyword>
<organism evidence="2 3">
    <name type="scientific">Ficus carica</name>
    <name type="common">Common fig</name>
    <dbReference type="NCBI Taxonomy" id="3494"/>
    <lineage>
        <taxon>Eukaryota</taxon>
        <taxon>Viridiplantae</taxon>
        <taxon>Streptophyta</taxon>
        <taxon>Embryophyta</taxon>
        <taxon>Tracheophyta</taxon>
        <taxon>Spermatophyta</taxon>
        <taxon>Magnoliopsida</taxon>
        <taxon>eudicotyledons</taxon>
        <taxon>Gunneridae</taxon>
        <taxon>Pentapetalae</taxon>
        <taxon>rosids</taxon>
        <taxon>fabids</taxon>
        <taxon>Rosales</taxon>
        <taxon>Moraceae</taxon>
        <taxon>Ficeae</taxon>
        <taxon>Ficus</taxon>
    </lineage>
</organism>